<keyword evidence="4" id="KW-0479">Metal-binding</keyword>
<keyword evidence="6" id="KW-0411">Iron-sulfur</keyword>
<dbReference type="InterPro" id="IPR058240">
    <property type="entry name" value="rSAM_sf"/>
</dbReference>
<dbReference type="SUPFAM" id="SSF102114">
    <property type="entry name" value="Radical SAM enzymes"/>
    <property type="match status" value="1"/>
</dbReference>
<dbReference type="PROSITE" id="PS51918">
    <property type="entry name" value="RADICAL_SAM"/>
    <property type="match status" value="1"/>
</dbReference>
<gene>
    <name evidence="8" type="ORF">A2J07_01845</name>
</gene>
<dbReference type="PANTHER" id="PTHR11135:SF1">
    <property type="entry name" value="PROTEIN YHCC"/>
    <property type="match status" value="1"/>
</dbReference>
<protein>
    <submittedName>
        <fullName evidence="8">Radical SAM protein</fullName>
    </submittedName>
</protein>
<dbReference type="InterPro" id="IPR006638">
    <property type="entry name" value="Elp3/MiaA/NifB-like_rSAM"/>
</dbReference>
<dbReference type="KEGG" id="fnf:BSQ88_04930"/>
<dbReference type="InterPro" id="IPR039661">
    <property type="entry name" value="ELP3"/>
</dbReference>
<dbReference type="SFLD" id="SFLDG01091">
    <property type="entry name" value="uncharacterized_CHP01210-like"/>
    <property type="match status" value="1"/>
</dbReference>
<evidence type="ECO:0000256" key="1">
    <source>
        <dbReference type="ARBA" id="ARBA00001966"/>
    </source>
</evidence>
<comment type="cofactor">
    <cofactor evidence="1">
        <name>[4Fe-4S] cluster</name>
        <dbReference type="ChEBI" id="CHEBI:49883"/>
    </cofactor>
</comment>
<dbReference type="Gene3D" id="3.80.30.20">
    <property type="entry name" value="tm_1862 like domain"/>
    <property type="match status" value="1"/>
</dbReference>
<evidence type="ECO:0000256" key="2">
    <source>
        <dbReference type="ARBA" id="ARBA00022485"/>
    </source>
</evidence>
<dbReference type="PANTHER" id="PTHR11135">
    <property type="entry name" value="HISTONE ACETYLTRANSFERASE-RELATED"/>
    <property type="match status" value="1"/>
</dbReference>
<evidence type="ECO:0000256" key="3">
    <source>
        <dbReference type="ARBA" id="ARBA00022691"/>
    </source>
</evidence>
<dbReference type="InterPro" id="IPR032432">
    <property type="entry name" value="Radical_SAM_C"/>
</dbReference>
<accession>A0A162JBW2</accession>
<dbReference type="RefSeq" id="WP_005959598.1">
    <property type="nucleotide sequence ID" value="NZ_CAXOUM010000027.1"/>
</dbReference>
<comment type="caution">
    <text evidence="8">The sequence shown here is derived from an EMBL/GenBank/DDBJ whole genome shotgun (WGS) entry which is preliminary data.</text>
</comment>
<dbReference type="GO" id="GO:0051539">
    <property type="term" value="F:4 iron, 4 sulfur cluster binding"/>
    <property type="evidence" value="ECO:0007669"/>
    <property type="project" value="UniProtKB-KW"/>
</dbReference>
<evidence type="ECO:0000256" key="6">
    <source>
        <dbReference type="ARBA" id="ARBA00023014"/>
    </source>
</evidence>
<dbReference type="AlphaFoldDB" id="A0A162JBW2"/>
<dbReference type="SFLD" id="SFLDS00029">
    <property type="entry name" value="Radical_SAM"/>
    <property type="match status" value="1"/>
</dbReference>
<dbReference type="InterPro" id="IPR005911">
    <property type="entry name" value="YhcC-like"/>
</dbReference>
<keyword evidence="5" id="KW-0408">Iron</keyword>
<sequence length="315" mass="36513">MGRFYSLNDYFQDHFGEKIYKVSLDGGFTCPNRDGSIGVGGCIFCSEEGSGEFAGNRHKNIYQQIEEQLELISKKFPTGRVIAYFQNFTNTYADIDTLRKRYEEALAHPRVIGLAIATRPDCLGEEVLHLLEEMNQKTFLWIELGLQTINEEVAEFFHRGYPLSVYTEACSRLKKYGIKFVTHILLGLPKEKEEDGLQTALYAQECGTWGIKIHCLYIQKNTYLEQLYLNHEIKIQKKEEFVKKVVTILENLSYNIVIHRLTGDGEKETLLAPLWTLHKRDVLNSIQKELKLREKRNKTKVVRKNECNFKTKDDA</sequence>
<dbReference type="Pfam" id="PF04055">
    <property type="entry name" value="Radical_SAM"/>
    <property type="match status" value="1"/>
</dbReference>
<keyword evidence="2" id="KW-0004">4Fe-4S</keyword>
<dbReference type="SMART" id="SM00729">
    <property type="entry name" value="Elp3"/>
    <property type="match status" value="1"/>
</dbReference>
<dbReference type="GO" id="GO:0003824">
    <property type="term" value="F:catalytic activity"/>
    <property type="evidence" value="ECO:0007669"/>
    <property type="project" value="InterPro"/>
</dbReference>
<organism evidence="8 9">
    <name type="scientific">Fusobacterium necrophorum subsp. funduliforme</name>
    <dbReference type="NCBI Taxonomy" id="143387"/>
    <lineage>
        <taxon>Bacteria</taxon>
        <taxon>Fusobacteriati</taxon>
        <taxon>Fusobacteriota</taxon>
        <taxon>Fusobacteriia</taxon>
        <taxon>Fusobacteriales</taxon>
        <taxon>Fusobacteriaceae</taxon>
        <taxon>Fusobacterium</taxon>
    </lineage>
</organism>
<evidence type="ECO:0000313" key="9">
    <source>
        <dbReference type="Proteomes" id="UP000075816"/>
    </source>
</evidence>
<dbReference type="SFLD" id="SFLDG01086">
    <property type="entry name" value="elongater_protein-like"/>
    <property type="match status" value="1"/>
</dbReference>
<dbReference type="NCBIfam" id="TIGR01212">
    <property type="entry name" value="TIGR01212 family radical SAM protein"/>
    <property type="match status" value="1"/>
</dbReference>
<proteinExistence type="predicted"/>
<reference evidence="8 9" key="1">
    <citation type="submission" date="2016-03" db="EMBL/GenBank/DDBJ databases">
        <title>Comparative genomics of human isolates of Fusobacterium necrophorum.</title>
        <authorList>
            <person name="Jensen A."/>
            <person name="Bank S."/>
            <person name="Andersen P.S."/>
            <person name="Kristensen L.H."/>
            <person name="Prag J."/>
        </authorList>
    </citation>
    <scope>NUCLEOTIDE SEQUENCE [LARGE SCALE GENOMIC DNA]</scope>
    <source>
        <strain evidence="8 9">LS_1264</strain>
    </source>
</reference>
<evidence type="ECO:0000259" key="7">
    <source>
        <dbReference type="PROSITE" id="PS51918"/>
    </source>
</evidence>
<dbReference type="Pfam" id="PF16199">
    <property type="entry name" value="Radical_SAM_C"/>
    <property type="match status" value="1"/>
</dbReference>
<evidence type="ECO:0000256" key="4">
    <source>
        <dbReference type="ARBA" id="ARBA00022723"/>
    </source>
</evidence>
<keyword evidence="3" id="KW-0949">S-adenosyl-L-methionine</keyword>
<dbReference type="InterPro" id="IPR023404">
    <property type="entry name" value="rSAM_horseshoe"/>
</dbReference>
<dbReference type="GO" id="GO:0046872">
    <property type="term" value="F:metal ion binding"/>
    <property type="evidence" value="ECO:0007669"/>
    <property type="project" value="UniProtKB-KW"/>
</dbReference>
<dbReference type="InterPro" id="IPR007197">
    <property type="entry name" value="rSAM"/>
</dbReference>
<dbReference type="eggNOG" id="COG1242">
    <property type="taxonomic scope" value="Bacteria"/>
</dbReference>
<dbReference type="EMBL" id="LVEA01000001">
    <property type="protein sequence ID" value="KYL05503.1"/>
    <property type="molecule type" value="Genomic_DNA"/>
</dbReference>
<evidence type="ECO:0000256" key="5">
    <source>
        <dbReference type="ARBA" id="ARBA00023004"/>
    </source>
</evidence>
<name>A0A162JBW2_9FUSO</name>
<evidence type="ECO:0000313" key="8">
    <source>
        <dbReference type="EMBL" id="KYL05503.1"/>
    </source>
</evidence>
<dbReference type="CDD" id="cd01335">
    <property type="entry name" value="Radical_SAM"/>
    <property type="match status" value="1"/>
</dbReference>
<dbReference type="Proteomes" id="UP000075816">
    <property type="component" value="Unassembled WGS sequence"/>
</dbReference>
<feature type="domain" description="Radical SAM core" evidence="7">
    <location>
        <begin position="14"/>
        <end position="255"/>
    </location>
</feature>